<accession>A0ABU7BV04</accession>
<feature type="region of interest" description="Disordered" evidence="1">
    <location>
        <begin position="1"/>
        <end position="36"/>
    </location>
</feature>
<protein>
    <submittedName>
        <fullName evidence="2">Uncharacterized protein</fullName>
    </submittedName>
</protein>
<evidence type="ECO:0000256" key="1">
    <source>
        <dbReference type="SAM" id="MobiDB-lite"/>
    </source>
</evidence>
<dbReference type="Proteomes" id="UP001345963">
    <property type="component" value="Unassembled WGS sequence"/>
</dbReference>
<proteinExistence type="predicted"/>
<sequence length="77" mass="8273">MRQRLAGKSQSSCPVSLAARSASAGPMPRCPFNQPFTNKKAEKTISSPRKVKLPSCFECLGSRADTGDCVSLARDLE</sequence>
<comment type="caution">
    <text evidence="2">The sequence shown here is derived from an EMBL/GenBank/DDBJ whole genome shotgun (WGS) entry which is preliminary data.</text>
</comment>
<name>A0ABU7BV04_9TELE</name>
<dbReference type="EMBL" id="JAHUTI010066707">
    <property type="protein sequence ID" value="MED6253440.1"/>
    <property type="molecule type" value="Genomic_DNA"/>
</dbReference>
<organism evidence="2 3">
    <name type="scientific">Ataeniobius toweri</name>
    <dbReference type="NCBI Taxonomy" id="208326"/>
    <lineage>
        <taxon>Eukaryota</taxon>
        <taxon>Metazoa</taxon>
        <taxon>Chordata</taxon>
        <taxon>Craniata</taxon>
        <taxon>Vertebrata</taxon>
        <taxon>Euteleostomi</taxon>
        <taxon>Actinopterygii</taxon>
        <taxon>Neopterygii</taxon>
        <taxon>Teleostei</taxon>
        <taxon>Neoteleostei</taxon>
        <taxon>Acanthomorphata</taxon>
        <taxon>Ovalentaria</taxon>
        <taxon>Atherinomorphae</taxon>
        <taxon>Cyprinodontiformes</taxon>
        <taxon>Goodeidae</taxon>
        <taxon>Ataeniobius</taxon>
    </lineage>
</organism>
<gene>
    <name evidence="2" type="ORF">ATANTOWER_029597</name>
</gene>
<evidence type="ECO:0000313" key="2">
    <source>
        <dbReference type="EMBL" id="MED6253440.1"/>
    </source>
</evidence>
<evidence type="ECO:0000313" key="3">
    <source>
        <dbReference type="Proteomes" id="UP001345963"/>
    </source>
</evidence>
<keyword evidence="3" id="KW-1185">Reference proteome</keyword>
<reference evidence="2 3" key="1">
    <citation type="submission" date="2021-07" db="EMBL/GenBank/DDBJ databases">
        <authorList>
            <person name="Palmer J.M."/>
        </authorList>
    </citation>
    <scope>NUCLEOTIDE SEQUENCE [LARGE SCALE GENOMIC DNA]</scope>
    <source>
        <strain evidence="2 3">AT_MEX2019</strain>
        <tissue evidence="2">Muscle</tissue>
    </source>
</reference>